<name>A0A517QPB9_9PLAN</name>
<keyword evidence="1" id="KW-1133">Transmembrane helix</keyword>
<evidence type="ECO:0000313" key="2">
    <source>
        <dbReference type="EMBL" id="QDT33479.1"/>
    </source>
</evidence>
<evidence type="ECO:0000313" key="3">
    <source>
        <dbReference type="Proteomes" id="UP000315724"/>
    </source>
</evidence>
<feature type="transmembrane region" description="Helical" evidence="1">
    <location>
        <begin position="99"/>
        <end position="120"/>
    </location>
</feature>
<evidence type="ECO:0008006" key="4">
    <source>
        <dbReference type="Google" id="ProtNLM"/>
    </source>
</evidence>
<organism evidence="2 3">
    <name type="scientific">Thalassoglobus polymorphus</name>
    <dbReference type="NCBI Taxonomy" id="2527994"/>
    <lineage>
        <taxon>Bacteria</taxon>
        <taxon>Pseudomonadati</taxon>
        <taxon>Planctomycetota</taxon>
        <taxon>Planctomycetia</taxon>
        <taxon>Planctomycetales</taxon>
        <taxon>Planctomycetaceae</taxon>
        <taxon>Thalassoglobus</taxon>
    </lineage>
</organism>
<dbReference type="Proteomes" id="UP000315724">
    <property type="component" value="Chromosome"/>
</dbReference>
<keyword evidence="3" id="KW-1185">Reference proteome</keyword>
<dbReference type="RefSeq" id="WP_145199844.1">
    <property type="nucleotide sequence ID" value="NZ_CP036267.1"/>
</dbReference>
<protein>
    <recommendedName>
        <fullName evidence="4">Zinc-finger domain-containing protein</fullName>
    </recommendedName>
</protein>
<sequence>MIDCKTTREYLDSMTAQERAVNGEVASHLESCPDCQLFAEQLELFDHKVSSLLQAVPVPDGLQERLLSSLSQFESAEQDEQVNILKLPVQSHRSQRWTILQRSLIGTVAAVLIVAISLIWTQPEPTSTLNYADAKSTLQKTFSKIDASNWNRLAAFDQQEFQIKHLDRPLRRWTLSEPVGMDLGKSAAHDAAAYQFSYQIQDGPKWSGTLVVLPTAQFSETPKQTEPESSSGMQILEWQSTDGTLTYLVFVDQGSADELANVMFSAIG</sequence>
<dbReference type="InterPro" id="IPR041916">
    <property type="entry name" value="Anti_sigma_zinc_sf"/>
</dbReference>
<dbReference type="EMBL" id="CP036267">
    <property type="protein sequence ID" value="QDT33479.1"/>
    <property type="molecule type" value="Genomic_DNA"/>
</dbReference>
<keyword evidence="1" id="KW-0472">Membrane</keyword>
<dbReference type="OrthoDB" id="287829at2"/>
<keyword evidence="1" id="KW-0812">Transmembrane</keyword>
<proteinExistence type="predicted"/>
<reference evidence="2 3" key="1">
    <citation type="submission" date="2019-02" db="EMBL/GenBank/DDBJ databases">
        <title>Deep-cultivation of Planctomycetes and their phenomic and genomic characterization uncovers novel biology.</title>
        <authorList>
            <person name="Wiegand S."/>
            <person name="Jogler M."/>
            <person name="Boedeker C."/>
            <person name="Pinto D."/>
            <person name="Vollmers J."/>
            <person name="Rivas-Marin E."/>
            <person name="Kohn T."/>
            <person name="Peeters S.H."/>
            <person name="Heuer A."/>
            <person name="Rast P."/>
            <person name="Oberbeckmann S."/>
            <person name="Bunk B."/>
            <person name="Jeske O."/>
            <person name="Meyerdierks A."/>
            <person name="Storesund J.E."/>
            <person name="Kallscheuer N."/>
            <person name="Luecker S."/>
            <person name="Lage O.M."/>
            <person name="Pohl T."/>
            <person name="Merkel B.J."/>
            <person name="Hornburger P."/>
            <person name="Mueller R.-W."/>
            <person name="Bruemmer F."/>
            <person name="Labrenz M."/>
            <person name="Spormann A.M."/>
            <person name="Op den Camp H."/>
            <person name="Overmann J."/>
            <person name="Amann R."/>
            <person name="Jetten M.S.M."/>
            <person name="Mascher T."/>
            <person name="Medema M.H."/>
            <person name="Devos D.P."/>
            <person name="Kaster A.-K."/>
            <person name="Ovreas L."/>
            <person name="Rohde M."/>
            <person name="Galperin M.Y."/>
            <person name="Jogler C."/>
        </authorList>
    </citation>
    <scope>NUCLEOTIDE SEQUENCE [LARGE SCALE GENOMIC DNA]</scope>
    <source>
        <strain evidence="2 3">Mal48</strain>
    </source>
</reference>
<accession>A0A517QPB9</accession>
<dbReference type="KEGG" id="tpol:Mal48_27320"/>
<dbReference type="Gene3D" id="1.10.10.1320">
    <property type="entry name" value="Anti-sigma factor, zinc-finger domain"/>
    <property type="match status" value="1"/>
</dbReference>
<evidence type="ECO:0000256" key="1">
    <source>
        <dbReference type="SAM" id="Phobius"/>
    </source>
</evidence>
<gene>
    <name evidence="2" type="ORF">Mal48_27320</name>
</gene>
<dbReference type="AlphaFoldDB" id="A0A517QPB9"/>